<keyword evidence="1" id="KW-0472">Membrane</keyword>
<protein>
    <submittedName>
        <fullName evidence="2">Uncharacterized protein</fullName>
    </submittedName>
</protein>
<keyword evidence="1" id="KW-0812">Transmembrane</keyword>
<dbReference type="RefSeq" id="XP_007315210.1">
    <property type="nucleotide sequence ID" value="XM_007315148.1"/>
</dbReference>
<evidence type="ECO:0000256" key="1">
    <source>
        <dbReference type="SAM" id="Phobius"/>
    </source>
</evidence>
<dbReference type="KEGG" id="sla:SERLADRAFT_459969"/>
<name>F8NP34_SERL9</name>
<keyword evidence="1" id="KW-1133">Transmembrane helix</keyword>
<dbReference type="Proteomes" id="UP000008064">
    <property type="component" value="Unassembled WGS sequence"/>
</dbReference>
<proteinExistence type="predicted"/>
<sequence>MVSDPGIRFAISLLFFARQHRQRCSEQAYQSIINACLVQGEIIVASLLFVILVKDWEVRRNMAARLRGQIQEEEDAQNVELSQEKRKDLRSRLTSTLSEVGISPNQFVAPMLQHIEVDMLRDPYEESSQPLRRASLQALANFAG</sequence>
<dbReference type="OrthoDB" id="2554293at2759"/>
<dbReference type="AlphaFoldDB" id="F8NP34"/>
<gene>
    <name evidence="2" type="ORF">SERLADRAFT_459969</name>
</gene>
<dbReference type="GeneID" id="18818011"/>
<feature type="transmembrane region" description="Helical" evidence="1">
    <location>
        <begin position="31"/>
        <end position="53"/>
    </location>
</feature>
<feature type="non-terminal residue" evidence="2">
    <location>
        <position position="144"/>
    </location>
</feature>
<dbReference type="HOGENOM" id="CLU_1801154_0_0_1"/>
<dbReference type="EMBL" id="GL945431">
    <property type="protein sequence ID" value="EGO27119.1"/>
    <property type="molecule type" value="Genomic_DNA"/>
</dbReference>
<organism>
    <name type="scientific">Serpula lacrymans var. lacrymans (strain S7.9)</name>
    <name type="common">Dry rot fungus</name>
    <dbReference type="NCBI Taxonomy" id="578457"/>
    <lineage>
        <taxon>Eukaryota</taxon>
        <taxon>Fungi</taxon>
        <taxon>Dikarya</taxon>
        <taxon>Basidiomycota</taxon>
        <taxon>Agaricomycotina</taxon>
        <taxon>Agaricomycetes</taxon>
        <taxon>Agaricomycetidae</taxon>
        <taxon>Boletales</taxon>
        <taxon>Coniophorineae</taxon>
        <taxon>Serpulaceae</taxon>
        <taxon>Serpula</taxon>
    </lineage>
</organism>
<evidence type="ECO:0000313" key="2">
    <source>
        <dbReference type="EMBL" id="EGO27119.1"/>
    </source>
</evidence>
<reference evidence="2" key="1">
    <citation type="submission" date="2011-04" db="EMBL/GenBank/DDBJ databases">
        <title>Evolution of plant cell wall degrading machinery underlies the functional diversity of forest fungi.</title>
        <authorList>
            <consortium name="US DOE Joint Genome Institute (JGI-PGF)"/>
            <person name="Eastwood D.C."/>
            <person name="Floudas D."/>
            <person name="Binder M."/>
            <person name="Majcherczyk A."/>
            <person name="Schneider P."/>
            <person name="Aerts A."/>
            <person name="Asiegbu F.O."/>
            <person name="Baker S.E."/>
            <person name="Barry K."/>
            <person name="Bendiksby M."/>
            <person name="Blumentritt M."/>
            <person name="Coutinho P.M."/>
            <person name="Cullen D."/>
            <person name="Cullen D."/>
            <person name="Gathman A."/>
            <person name="Goodell B."/>
            <person name="Henrissat B."/>
            <person name="Ihrmark K."/>
            <person name="Kauserud H."/>
            <person name="Kohler A."/>
            <person name="LaButti K."/>
            <person name="Lapidus A."/>
            <person name="Lavin J.L."/>
            <person name="Lee Y.-H."/>
            <person name="Lindquist E."/>
            <person name="Lilly W."/>
            <person name="Lucas S."/>
            <person name="Morin E."/>
            <person name="Murat C."/>
            <person name="Oguiza J.A."/>
            <person name="Park J."/>
            <person name="Pisabarro A.G."/>
            <person name="Riley R."/>
            <person name="Rosling A."/>
            <person name="Salamov A."/>
            <person name="Schmidt O."/>
            <person name="Schmutz J."/>
            <person name="Skrede I."/>
            <person name="Stenlid J."/>
            <person name="Wiebenga A."/>
            <person name="Xie X."/>
            <person name="Kues U."/>
            <person name="Hibbett D.S."/>
            <person name="Hoffmeister D."/>
            <person name="Hogberg N."/>
            <person name="Martin F."/>
            <person name="Grigoriev I.V."/>
            <person name="Watkinson S.C."/>
        </authorList>
    </citation>
    <scope>NUCLEOTIDE SEQUENCE</scope>
    <source>
        <strain evidence="2">S7.9</strain>
    </source>
</reference>
<accession>F8NP34</accession>